<keyword evidence="3" id="KW-1185">Reference proteome</keyword>
<dbReference type="Pfam" id="PF14470">
    <property type="entry name" value="bPH_3"/>
    <property type="match status" value="1"/>
</dbReference>
<reference evidence="2 3" key="1">
    <citation type="submission" date="2017-11" db="EMBL/GenBank/DDBJ databases">
        <title>Comparitive Functional Genomics of Dry Heat Resistant strains isolated from the Viking Spacecraft.</title>
        <authorList>
            <person name="Seuylemezian A."/>
            <person name="Cooper K."/>
            <person name="Vaishampayan P."/>
        </authorList>
    </citation>
    <scope>NUCLEOTIDE SEQUENCE [LARGE SCALE GENOMIC DNA]</scope>
    <source>
        <strain evidence="2 3">V1-29</strain>
    </source>
</reference>
<dbReference type="EMBL" id="PGUY01000046">
    <property type="protein sequence ID" value="PLT29087.1"/>
    <property type="molecule type" value="Genomic_DNA"/>
</dbReference>
<sequence length="148" mass="16812">MTKINIEITIVGEYSTYEALRTEAETLPKTDRQQFMKALDTVKKNLVGEKIYFLSTGAFSGTTFGYLFVTNKKVVLAEVKPFGKVKPHELKYADYTEIDHDILKALGITATVIELKKPGLFGSKKNKITHIPQNDFDKIFKFIKMQIS</sequence>
<dbReference type="RefSeq" id="WP_101643500.1">
    <property type="nucleotide sequence ID" value="NZ_PGUY01000046.1"/>
</dbReference>
<feature type="domain" description="YokE-like PH" evidence="1">
    <location>
        <begin position="48"/>
        <end position="144"/>
    </location>
</feature>
<name>A0A2N5M401_9BACI</name>
<protein>
    <recommendedName>
        <fullName evidence="1">YokE-like PH domain-containing protein</fullName>
    </recommendedName>
</protein>
<evidence type="ECO:0000313" key="3">
    <source>
        <dbReference type="Proteomes" id="UP000234748"/>
    </source>
</evidence>
<dbReference type="Proteomes" id="UP000234748">
    <property type="component" value="Unassembled WGS sequence"/>
</dbReference>
<dbReference type="AlphaFoldDB" id="A0A2N5M401"/>
<accession>A0A2N5M401</accession>
<dbReference type="InterPro" id="IPR039519">
    <property type="entry name" value="YokE-like_PH"/>
</dbReference>
<dbReference type="OrthoDB" id="2849697at2"/>
<gene>
    <name evidence="2" type="ORF">CUU66_14810</name>
</gene>
<organism evidence="2 3">
    <name type="scientific">Peribacillus deserti</name>
    <dbReference type="NCBI Taxonomy" id="673318"/>
    <lineage>
        <taxon>Bacteria</taxon>
        <taxon>Bacillati</taxon>
        <taxon>Bacillota</taxon>
        <taxon>Bacilli</taxon>
        <taxon>Bacillales</taxon>
        <taxon>Bacillaceae</taxon>
        <taxon>Peribacillus</taxon>
    </lineage>
</organism>
<evidence type="ECO:0000313" key="2">
    <source>
        <dbReference type="EMBL" id="PLT29087.1"/>
    </source>
</evidence>
<proteinExistence type="predicted"/>
<evidence type="ECO:0000259" key="1">
    <source>
        <dbReference type="Pfam" id="PF14470"/>
    </source>
</evidence>
<comment type="caution">
    <text evidence="2">The sequence shown here is derived from an EMBL/GenBank/DDBJ whole genome shotgun (WGS) entry which is preliminary data.</text>
</comment>